<dbReference type="EMBL" id="ATAY01000039">
    <property type="protein sequence ID" value="EPR11489.1"/>
    <property type="molecule type" value="Genomic_DNA"/>
</dbReference>
<accession>U4R208</accession>
<name>U4R208_9FIRM</name>
<dbReference type="PATRIC" id="fig|1330534.3.peg.2363"/>
<dbReference type="InterPro" id="IPR011256">
    <property type="entry name" value="Reg_factor_effector_dom_sf"/>
</dbReference>
<gene>
    <name evidence="1" type="ORF">L323_11840</name>
</gene>
<evidence type="ECO:0000313" key="2">
    <source>
        <dbReference type="Proteomes" id="UP000016860"/>
    </source>
</evidence>
<dbReference type="Proteomes" id="UP000016860">
    <property type="component" value="Unassembled WGS sequence"/>
</dbReference>
<proteinExistence type="predicted"/>
<comment type="caution">
    <text evidence="1">The sequence shown here is derived from an EMBL/GenBank/DDBJ whole genome shotgun (WGS) entry which is preliminary data.</text>
</comment>
<dbReference type="STRING" id="1330534.L323_11840"/>
<reference evidence="1 2" key="1">
    <citation type="journal article" date="2013" name="Genome Announc.">
        <title>Draft Genome Sequence of the Cellulolytic Bacterium Clostridium papyrosolvens C7 (ATCC 700395).</title>
        <authorList>
            <person name="Zepeda V."/>
            <person name="Dassa B."/>
            <person name="Borovok I."/>
            <person name="Lamed R."/>
            <person name="Bayer E.A."/>
            <person name="Cate J.H."/>
        </authorList>
    </citation>
    <scope>NUCLEOTIDE SEQUENCE [LARGE SCALE GENOMIC DNA]</scope>
    <source>
        <strain evidence="1 2">C7</strain>
    </source>
</reference>
<organism evidence="1 2">
    <name type="scientific">Ruminiclostridium papyrosolvens C7</name>
    <dbReference type="NCBI Taxonomy" id="1330534"/>
    <lineage>
        <taxon>Bacteria</taxon>
        <taxon>Bacillati</taxon>
        <taxon>Bacillota</taxon>
        <taxon>Clostridia</taxon>
        <taxon>Eubacteriales</taxon>
        <taxon>Oscillospiraceae</taxon>
        <taxon>Ruminiclostridium</taxon>
    </lineage>
</organism>
<sequence>MQNVRIIKIPQLKVVSSGAITNTEEFEAFDRWWSAIDVSRYITPRDFMWYNEKEKYMEWVFAVPDNYKNFGNYKLVDFPGGLYAVATSIDTDEDCNIAKEQIRKWVIESGCFELSTEENDTTIRYAMAHVLTPKIFKEKMGYHLSDNFVPIVTI</sequence>
<dbReference type="RefSeq" id="WP_020815866.1">
    <property type="nucleotide sequence ID" value="NZ_ATAY01000039.1"/>
</dbReference>
<dbReference type="SUPFAM" id="SSF55136">
    <property type="entry name" value="Probable bacterial effector-binding domain"/>
    <property type="match status" value="1"/>
</dbReference>
<dbReference type="AlphaFoldDB" id="U4R208"/>
<evidence type="ECO:0000313" key="1">
    <source>
        <dbReference type="EMBL" id="EPR11489.1"/>
    </source>
</evidence>
<dbReference type="OrthoDB" id="2043087at2"/>
<protein>
    <submittedName>
        <fullName evidence="1">Transcriptional regulator</fullName>
    </submittedName>
</protein>